<dbReference type="AlphaFoldDB" id="A0A9P7RME1"/>
<dbReference type="GO" id="GO:0005524">
    <property type="term" value="F:ATP binding"/>
    <property type="evidence" value="ECO:0007669"/>
    <property type="project" value="UniProtKB-KW"/>
</dbReference>
<dbReference type="GO" id="GO:0016787">
    <property type="term" value="F:hydrolase activity"/>
    <property type="evidence" value="ECO:0007669"/>
    <property type="project" value="UniProtKB-KW"/>
</dbReference>
<evidence type="ECO:0000256" key="1">
    <source>
        <dbReference type="ARBA" id="ARBA00022741"/>
    </source>
</evidence>
<sequence length="117" mass="13743">MYIHRVGRTARAGRAGKSILVTTQYDVEFIQRLEKVLNRQLDLYPHDEAELEILRDRVDEAGRVATNQIQEEDAGKGQKGRQKHRHNAVARDNRDRDDDEKDELRLPKYSFKKSRRS</sequence>
<dbReference type="InterPro" id="IPR050079">
    <property type="entry name" value="DEAD_box_RNA_helicase"/>
</dbReference>
<dbReference type="Proteomes" id="UP001049176">
    <property type="component" value="Chromosome 11"/>
</dbReference>
<dbReference type="EMBL" id="CM032191">
    <property type="protein sequence ID" value="KAG7085573.1"/>
    <property type="molecule type" value="Genomic_DNA"/>
</dbReference>
<keyword evidence="1" id="KW-0547">Nucleotide-binding</keyword>
<organism evidence="6 7">
    <name type="scientific">Marasmius oreades</name>
    <name type="common">fairy-ring Marasmius</name>
    <dbReference type="NCBI Taxonomy" id="181124"/>
    <lineage>
        <taxon>Eukaryota</taxon>
        <taxon>Fungi</taxon>
        <taxon>Dikarya</taxon>
        <taxon>Basidiomycota</taxon>
        <taxon>Agaricomycotina</taxon>
        <taxon>Agaricomycetes</taxon>
        <taxon>Agaricomycetidae</taxon>
        <taxon>Agaricales</taxon>
        <taxon>Marasmiineae</taxon>
        <taxon>Marasmiaceae</taxon>
        <taxon>Marasmius</taxon>
    </lineage>
</organism>
<feature type="compositionally biased region" description="Basic residues" evidence="5">
    <location>
        <begin position="78"/>
        <end position="88"/>
    </location>
</feature>
<dbReference type="RefSeq" id="XP_043002044.1">
    <property type="nucleotide sequence ID" value="XM_043160088.1"/>
</dbReference>
<dbReference type="PANTHER" id="PTHR47959:SF24">
    <property type="entry name" value="ATP-DEPENDENT RNA HELICASE"/>
    <property type="match status" value="1"/>
</dbReference>
<dbReference type="Gene3D" id="3.40.50.300">
    <property type="entry name" value="P-loop containing nucleotide triphosphate hydrolases"/>
    <property type="match status" value="1"/>
</dbReference>
<reference evidence="6" key="1">
    <citation type="journal article" date="2021" name="Genome Biol. Evol.">
        <title>The assembled and annotated genome of the fairy-ring fungus Marasmius oreades.</title>
        <authorList>
            <person name="Hiltunen M."/>
            <person name="Ament-Velasquez S.L."/>
            <person name="Johannesson H."/>
        </authorList>
    </citation>
    <scope>NUCLEOTIDE SEQUENCE</scope>
    <source>
        <strain evidence="6">03SP1</strain>
    </source>
</reference>
<evidence type="ECO:0008006" key="8">
    <source>
        <dbReference type="Google" id="ProtNLM"/>
    </source>
</evidence>
<evidence type="ECO:0000256" key="3">
    <source>
        <dbReference type="ARBA" id="ARBA00022806"/>
    </source>
</evidence>
<dbReference type="OrthoDB" id="10261904at2759"/>
<dbReference type="InterPro" id="IPR027417">
    <property type="entry name" value="P-loop_NTPase"/>
</dbReference>
<name>A0A9P7RME1_9AGAR</name>
<feature type="compositionally biased region" description="Basic and acidic residues" evidence="5">
    <location>
        <begin position="89"/>
        <end position="106"/>
    </location>
</feature>
<dbReference type="GeneID" id="66072205"/>
<dbReference type="PANTHER" id="PTHR47959">
    <property type="entry name" value="ATP-DEPENDENT RNA HELICASE RHLE-RELATED"/>
    <property type="match status" value="1"/>
</dbReference>
<gene>
    <name evidence="6" type="ORF">E1B28_003129</name>
</gene>
<proteinExistence type="predicted"/>
<accession>A0A9P7RME1</accession>
<dbReference type="KEGG" id="more:E1B28_003129"/>
<comment type="caution">
    <text evidence="6">The sequence shown here is derived from an EMBL/GenBank/DDBJ whole genome shotgun (WGS) entry which is preliminary data.</text>
</comment>
<feature type="region of interest" description="Disordered" evidence="5">
    <location>
        <begin position="65"/>
        <end position="117"/>
    </location>
</feature>
<evidence type="ECO:0000256" key="2">
    <source>
        <dbReference type="ARBA" id="ARBA00022801"/>
    </source>
</evidence>
<dbReference type="GO" id="GO:0005829">
    <property type="term" value="C:cytosol"/>
    <property type="evidence" value="ECO:0007669"/>
    <property type="project" value="TreeGrafter"/>
</dbReference>
<dbReference type="GO" id="GO:0003724">
    <property type="term" value="F:RNA helicase activity"/>
    <property type="evidence" value="ECO:0007669"/>
    <property type="project" value="TreeGrafter"/>
</dbReference>
<evidence type="ECO:0000256" key="4">
    <source>
        <dbReference type="ARBA" id="ARBA00022840"/>
    </source>
</evidence>
<evidence type="ECO:0000313" key="7">
    <source>
        <dbReference type="Proteomes" id="UP001049176"/>
    </source>
</evidence>
<keyword evidence="3" id="KW-0347">Helicase</keyword>
<dbReference type="SUPFAM" id="SSF52540">
    <property type="entry name" value="P-loop containing nucleoside triphosphate hydrolases"/>
    <property type="match status" value="1"/>
</dbReference>
<evidence type="ECO:0000256" key="5">
    <source>
        <dbReference type="SAM" id="MobiDB-lite"/>
    </source>
</evidence>
<keyword evidence="7" id="KW-1185">Reference proteome</keyword>
<keyword evidence="4" id="KW-0067">ATP-binding</keyword>
<evidence type="ECO:0000313" key="6">
    <source>
        <dbReference type="EMBL" id="KAG7085573.1"/>
    </source>
</evidence>
<keyword evidence="2" id="KW-0378">Hydrolase</keyword>
<protein>
    <recommendedName>
        <fullName evidence="8">Helicase C-terminal domain-containing protein</fullName>
    </recommendedName>
</protein>